<dbReference type="PANTHER" id="PTHR34405:SF3">
    <property type="entry name" value="CRISPR-ASSOCIATED ENDORIBONUCLEASE CAS2 3"/>
    <property type="match status" value="1"/>
</dbReference>
<dbReference type="InterPro" id="IPR021127">
    <property type="entry name" value="CRISPR_associated_Cas2"/>
</dbReference>
<evidence type="ECO:0000313" key="11">
    <source>
        <dbReference type="EMBL" id="RUR83490.1"/>
    </source>
</evidence>
<name>A0A3S1A1N6_CHLFR</name>
<comment type="subunit">
    <text evidence="9">Homodimer, forms a heterotetramer with a Cas1 homodimer.</text>
</comment>
<evidence type="ECO:0000256" key="6">
    <source>
        <dbReference type="ARBA" id="ARBA00022801"/>
    </source>
</evidence>
<comment type="similarity">
    <text evidence="2 9 10">Belongs to the CRISPR-associated endoribonuclease Cas2 protein family.</text>
</comment>
<dbReference type="GO" id="GO:0004521">
    <property type="term" value="F:RNA endonuclease activity"/>
    <property type="evidence" value="ECO:0007669"/>
    <property type="project" value="UniProtKB-UniRule"/>
</dbReference>
<evidence type="ECO:0000256" key="7">
    <source>
        <dbReference type="ARBA" id="ARBA00022842"/>
    </source>
</evidence>
<dbReference type="EC" id="3.1.-.-" evidence="9"/>
<dbReference type="SUPFAM" id="SSF143430">
    <property type="entry name" value="TTP0101/SSO1404-like"/>
    <property type="match status" value="1"/>
</dbReference>
<dbReference type="GO" id="GO:0043571">
    <property type="term" value="P:maintenance of CRISPR repeat elements"/>
    <property type="evidence" value="ECO:0007669"/>
    <property type="project" value="UniProtKB-UniRule"/>
</dbReference>
<dbReference type="AlphaFoldDB" id="A0A3S1A1N6"/>
<organism evidence="11 12">
    <name type="scientific">Chlorogloeopsis fritschii PCC 6912</name>
    <dbReference type="NCBI Taxonomy" id="211165"/>
    <lineage>
        <taxon>Bacteria</taxon>
        <taxon>Bacillati</taxon>
        <taxon>Cyanobacteriota</taxon>
        <taxon>Cyanophyceae</taxon>
        <taxon>Nostocales</taxon>
        <taxon>Chlorogloeopsidaceae</taxon>
        <taxon>Chlorogloeopsis</taxon>
    </lineage>
</organism>
<proteinExistence type="inferred from homology"/>
<evidence type="ECO:0000256" key="2">
    <source>
        <dbReference type="ARBA" id="ARBA00009959"/>
    </source>
</evidence>
<gene>
    <name evidence="11" type="primary">cas2-1</name>
    <name evidence="9" type="synonym">cas2</name>
    <name evidence="11" type="ORF">PCC6912_23230</name>
</gene>
<feature type="binding site" evidence="9">
    <location>
        <position position="9"/>
    </location>
    <ligand>
        <name>Mg(2+)</name>
        <dbReference type="ChEBI" id="CHEBI:18420"/>
        <note>catalytic</note>
    </ligand>
</feature>
<keyword evidence="4 9" id="KW-0479">Metal-binding</keyword>
<reference evidence="11 12" key="1">
    <citation type="journal article" date="2019" name="Genome Biol. Evol.">
        <title>Day and night: Metabolic profiles and evolutionary relationships of six axenic non-marine cyanobacteria.</title>
        <authorList>
            <person name="Will S.E."/>
            <person name="Henke P."/>
            <person name="Boedeker C."/>
            <person name="Huang S."/>
            <person name="Brinkmann H."/>
            <person name="Rohde M."/>
            <person name="Jarek M."/>
            <person name="Friedl T."/>
            <person name="Seufert S."/>
            <person name="Schumacher M."/>
            <person name="Overmann J."/>
            <person name="Neumann-Schaal M."/>
            <person name="Petersen J."/>
        </authorList>
    </citation>
    <scope>NUCLEOTIDE SEQUENCE [LARGE SCALE GENOMIC DNA]</scope>
    <source>
        <strain evidence="11 12">PCC 6912</strain>
    </source>
</reference>
<evidence type="ECO:0000313" key="12">
    <source>
        <dbReference type="Proteomes" id="UP000268857"/>
    </source>
</evidence>
<dbReference type="OrthoDB" id="9798176at2"/>
<dbReference type="GO" id="GO:0016787">
    <property type="term" value="F:hydrolase activity"/>
    <property type="evidence" value="ECO:0007669"/>
    <property type="project" value="UniProtKB-KW"/>
</dbReference>
<dbReference type="GO" id="GO:0051607">
    <property type="term" value="P:defense response to virus"/>
    <property type="evidence" value="ECO:0007669"/>
    <property type="project" value="UniProtKB-UniRule"/>
</dbReference>
<accession>A0A3S1A1N6</accession>
<sequence>MLLYVVAYDIPCDKRRKKVSDLLEGYGIRVQYSVFECVLTTSQYNELHQRLRKKVKLSEDKIRFYPLSAHTLNQIQVWGGPPVTEMPGSTII</sequence>
<keyword evidence="3 9" id="KW-0540">Nuclease</keyword>
<dbReference type="InterPro" id="IPR019199">
    <property type="entry name" value="Virulence_VapD/CRISPR_Cas2"/>
</dbReference>
<dbReference type="RefSeq" id="WP_016874572.1">
    <property type="nucleotide sequence ID" value="NZ_AJLN01000116.1"/>
</dbReference>
<protein>
    <recommendedName>
        <fullName evidence="9">CRISPR-associated endoribonuclease Cas2</fullName>
        <ecNumber evidence="9">3.1.-.-</ecNumber>
    </recommendedName>
</protein>
<dbReference type="Pfam" id="PF09827">
    <property type="entry name" value="CRISPR_Cas2"/>
    <property type="match status" value="1"/>
</dbReference>
<dbReference type="HAMAP" id="MF_01471">
    <property type="entry name" value="Cas2"/>
    <property type="match status" value="1"/>
</dbReference>
<keyword evidence="12" id="KW-1185">Reference proteome</keyword>
<keyword evidence="5 9" id="KW-0255">Endonuclease</keyword>
<evidence type="ECO:0000256" key="1">
    <source>
        <dbReference type="ARBA" id="ARBA00001946"/>
    </source>
</evidence>
<evidence type="ECO:0000256" key="8">
    <source>
        <dbReference type="ARBA" id="ARBA00023118"/>
    </source>
</evidence>
<evidence type="ECO:0000256" key="5">
    <source>
        <dbReference type="ARBA" id="ARBA00022759"/>
    </source>
</evidence>
<comment type="caution">
    <text evidence="11">The sequence shown here is derived from an EMBL/GenBank/DDBJ whole genome shotgun (WGS) entry which is preliminary data.</text>
</comment>
<dbReference type="CDD" id="cd09725">
    <property type="entry name" value="Cas2_I_II_III"/>
    <property type="match status" value="1"/>
</dbReference>
<dbReference type="NCBIfam" id="TIGR01573">
    <property type="entry name" value="cas2"/>
    <property type="match status" value="1"/>
</dbReference>
<evidence type="ECO:0000256" key="9">
    <source>
        <dbReference type="HAMAP-Rule" id="MF_01471"/>
    </source>
</evidence>
<keyword evidence="7 9" id="KW-0460">Magnesium</keyword>
<evidence type="ECO:0000256" key="3">
    <source>
        <dbReference type="ARBA" id="ARBA00022722"/>
    </source>
</evidence>
<keyword evidence="6 9" id="KW-0378">Hydrolase</keyword>
<dbReference type="EMBL" id="RSCJ01000007">
    <property type="protein sequence ID" value="RUR83490.1"/>
    <property type="molecule type" value="Genomic_DNA"/>
</dbReference>
<dbReference type="STRING" id="211165.GCA_000317285_04867"/>
<comment type="cofactor">
    <cofactor evidence="1 9">
        <name>Mg(2+)</name>
        <dbReference type="ChEBI" id="CHEBI:18420"/>
    </cofactor>
</comment>
<dbReference type="Proteomes" id="UP000268857">
    <property type="component" value="Unassembled WGS sequence"/>
</dbReference>
<keyword evidence="8 9" id="KW-0051">Antiviral defense</keyword>
<evidence type="ECO:0000256" key="4">
    <source>
        <dbReference type="ARBA" id="ARBA00022723"/>
    </source>
</evidence>
<dbReference type="PIRSF" id="PIRSF032582">
    <property type="entry name" value="Cas2"/>
    <property type="match status" value="1"/>
</dbReference>
<comment type="function">
    <text evidence="9">CRISPR (clustered regularly interspaced short palindromic repeat), is an adaptive immune system that provides protection against mobile genetic elements (viruses, transposable elements and conjugative plasmids). CRISPR clusters contain sequences complementary to antecedent mobile elements and target invading nucleic acids. CRISPR clusters are transcribed and processed into CRISPR RNA (crRNA). Functions as a ssRNA-specific endoribonuclease. Involved in the integration of spacer DNA into the CRISPR cassette.</text>
</comment>
<dbReference type="PANTHER" id="PTHR34405">
    <property type="entry name" value="CRISPR-ASSOCIATED ENDORIBONUCLEASE CAS2"/>
    <property type="match status" value="1"/>
</dbReference>
<evidence type="ECO:0000256" key="10">
    <source>
        <dbReference type="PIRNR" id="PIRNR032582"/>
    </source>
</evidence>
<dbReference type="GO" id="GO:0046872">
    <property type="term" value="F:metal ion binding"/>
    <property type="evidence" value="ECO:0007669"/>
    <property type="project" value="UniProtKB-UniRule"/>
</dbReference>
<dbReference type="Gene3D" id="3.30.70.240">
    <property type="match status" value="1"/>
</dbReference>